<dbReference type="EMBL" id="NWUJ01000007">
    <property type="protein sequence ID" value="PFH34371.1"/>
    <property type="molecule type" value="Genomic_DNA"/>
</dbReference>
<protein>
    <submittedName>
        <fullName evidence="1">Uncharacterized protein</fullName>
    </submittedName>
</protein>
<comment type="caution">
    <text evidence="1">The sequence shown here is derived from an EMBL/GenBank/DDBJ whole genome shotgun (WGS) entry which is preliminary data.</text>
</comment>
<dbReference type="GeneID" id="40312449"/>
<evidence type="ECO:0000313" key="2">
    <source>
        <dbReference type="Proteomes" id="UP000224006"/>
    </source>
</evidence>
<organism evidence="1 2">
    <name type="scientific">Besnoitia besnoiti</name>
    <name type="common">Apicomplexan protozoan</name>
    <dbReference type="NCBI Taxonomy" id="94643"/>
    <lineage>
        <taxon>Eukaryota</taxon>
        <taxon>Sar</taxon>
        <taxon>Alveolata</taxon>
        <taxon>Apicomplexa</taxon>
        <taxon>Conoidasida</taxon>
        <taxon>Coccidia</taxon>
        <taxon>Eucoccidiorida</taxon>
        <taxon>Eimeriorina</taxon>
        <taxon>Sarcocystidae</taxon>
        <taxon>Besnoitia</taxon>
    </lineage>
</organism>
<evidence type="ECO:0000313" key="1">
    <source>
        <dbReference type="EMBL" id="PFH34371.1"/>
    </source>
</evidence>
<sequence>MEGERLLFVARCAVLVVPGGRSRGVDSLSALGFSPLYPESAAAAQPTAGGLCQDYFPADAPVLNYCQNGAECTVQLSSGKLLQIVCDCAALQTTEYLYAGPACSIKQKLAYVAGSFGTNVRNTCWLENLLGLNTWKDVPSRVASFCYTVPCPSPDGSSI</sequence>
<gene>
    <name evidence="1" type="ORF">BESB_075230</name>
</gene>
<dbReference type="OrthoDB" id="365216at2759"/>
<reference evidence="1 2" key="1">
    <citation type="submission" date="2017-09" db="EMBL/GenBank/DDBJ databases">
        <title>Genome sequencing of Besnoitia besnoiti strain Bb-Ger1.</title>
        <authorList>
            <person name="Schares G."/>
            <person name="Venepally P."/>
            <person name="Lorenzi H.A."/>
        </authorList>
    </citation>
    <scope>NUCLEOTIDE SEQUENCE [LARGE SCALE GENOMIC DNA]</scope>
    <source>
        <strain evidence="1 2">Bb-Ger1</strain>
    </source>
</reference>
<dbReference type="AlphaFoldDB" id="A0A2A9MDL2"/>
<name>A0A2A9MDL2_BESBE</name>
<dbReference type="VEuPathDB" id="ToxoDB:BESB_075230"/>
<dbReference type="Proteomes" id="UP000224006">
    <property type="component" value="Unassembled WGS sequence"/>
</dbReference>
<keyword evidence="2" id="KW-1185">Reference proteome</keyword>
<dbReference type="RefSeq" id="XP_029218380.1">
    <property type="nucleotide sequence ID" value="XM_029365896.1"/>
</dbReference>
<proteinExistence type="predicted"/>
<accession>A0A2A9MDL2</accession>
<dbReference type="KEGG" id="bbes:BESB_075230"/>